<dbReference type="GO" id="GO:0051301">
    <property type="term" value="P:cell division"/>
    <property type="evidence" value="ECO:0007669"/>
    <property type="project" value="UniProtKB-KW"/>
</dbReference>
<name>A0A1B0C487_9MUSC</name>
<feature type="domain" description="FAD-binding PCMH-type" evidence="20">
    <location>
        <begin position="1"/>
        <end position="171"/>
    </location>
</feature>
<dbReference type="UniPathway" id="UPA00219"/>
<dbReference type="EMBL" id="JXJN01025288">
    <property type="status" value="NOT_ANNOTATED_CDS"/>
    <property type="molecule type" value="Genomic_DNA"/>
</dbReference>
<evidence type="ECO:0000256" key="1">
    <source>
        <dbReference type="ARBA" id="ARBA00001974"/>
    </source>
</evidence>
<proteinExistence type="inferred from homology"/>
<dbReference type="Gene3D" id="3.30.43.10">
    <property type="entry name" value="Uridine Diphospho-n-acetylenolpyruvylglucosamine Reductase, domain 2"/>
    <property type="match status" value="1"/>
</dbReference>
<keyword evidence="9" id="KW-0132">Cell division</keyword>
<protein>
    <recommendedName>
        <fullName evidence="7">UDP-N-acetylmuramate dehydrogenase</fullName>
        <ecNumber evidence="7">1.3.1.98</ecNumber>
    </recommendedName>
</protein>
<dbReference type="EC" id="1.3.1.98" evidence="7"/>
<comment type="catalytic activity">
    <reaction evidence="19">
        <text>UDP-N-acetyl-alpha-D-muramate + NADP(+) = UDP-N-acetyl-3-O-(1-carboxyvinyl)-alpha-D-glucosamine + NADPH + H(+)</text>
        <dbReference type="Rhea" id="RHEA:12248"/>
        <dbReference type="ChEBI" id="CHEBI:15378"/>
        <dbReference type="ChEBI" id="CHEBI:57783"/>
        <dbReference type="ChEBI" id="CHEBI:58349"/>
        <dbReference type="ChEBI" id="CHEBI:68483"/>
        <dbReference type="ChEBI" id="CHEBI:70757"/>
        <dbReference type="EC" id="1.3.1.98"/>
    </reaction>
</comment>
<reference evidence="22" key="1">
    <citation type="submission" date="2015-01" db="EMBL/GenBank/DDBJ databases">
        <authorList>
            <person name="Aksoy S."/>
            <person name="Warren W."/>
            <person name="Wilson R.K."/>
        </authorList>
    </citation>
    <scope>NUCLEOTIDE SEQUENCE [LARGE SCALE GENOMIC DNA]</scope>
    <source>
        <strain evidence="22">IAEA</strain>
    </source>
</reference>
<dbReference type="SUPFAM" id="SSF56194">
    <property type="entry name" value="Uridine diphospho-N-Acetylenolpyruvylglucosamine reductase, MurB, C-terminal domain"/>
    <property type="match status" value="1"/>
</dbReference>
<dbReference type="InterPro" id="IPR016166">
    <property type="entry name" value="FAD-bd_PCMH"/>
</dbReference>
<dbReference type="PANTHER" id="PTHR21071:SF4">
    <property type="entry name" value="UDP-N-ACETYLENOLPYRUVOYLGLUCOSAMINE REDUCTASE"/>
    <property type="match status" value="1"/>
</dbReference>
<dbReference type="GO" id="GO:0005829">
    <property type="term" value="C:cytosol"/>
    <property type="evidence" value="ECO:0007669"/>
    <property type="project" value="TreeGrafter"/>
</dbReference>
<organism evidence="21 22">
    <name type="scientific">Glossina palpalis gambiensis</name>
    <dbReference type="NCBI Taxonomy" id="67801"/>
    <lineage>
        <taxon>Eukaryota</taxon>
        <taxon>Metazoa</taxon>
        <taxon>Ecdysozoa</taxon>
        <taxon>Arthropoda</taxon>
        <taxon>Hexapoda</taxon>
        <taxon>Insecta</taxon>
        <taxon>Pterygota</taxon>
        <taxon>Neoptera</taxon>
        <taxon>Endopterygota</taxon>
        <taxon>Diptera</taxon>
        <taxon>Brachycera</taxon>
        <taxon>Muscomorpha</taxon>
        <taxon>Hippoboscoidea</taxon>
        <taxon>Glossinidae</taxon>
        <taxon>Glossina</taxon>
    </lineage>
</organism>
<keyword evidence="18" id="KW-0961">Cell wall biogenesis/degradation</keyword>
<dbReference type="GO" id="GO:0008762">
    <property type="term" value="F:UDP-N-acetylmuramate dehydrogenase activity"/>
    <property type="evidence" value="ECO:0007669"/>
    <property type="project" value="UniProtKB-EC"/>
</dbReference>
<dbReference type="GO" id="GO:0005777">
    <property type="term" value="C:peroxisome"/>
    <property type="evidence" value="ECO:0007669"/>
    <property type="project" value="UniProtKB-SubCell"/>
</dbReference>
<comment type="subunit">
    <text evidence="6">Homodimer.</text>
</comment>
<comment type="cofactor">
    <cofactor evidence="1">
        <name>FAD</name>
        <dbReference type="ChEBI" id="CHEBI:57692"/>
    </cofactor>
</comment>
<evidence type="ECO:0000256" key="15">
    <source>
        <dbReference type="ARBA" id="ARBA00023002"/>
    </source>
</evidence>
<evidence type="ECO:0000256" key="9">
    <source>
        <dbReference type="ARBA" id="ARBA00022618"/>
    </source>
</evidence>
<reference evidence="21" key="2">
    <citation type="submission" date="2020-05" db="UniProtKB">
        <authorList>
            <consortium name="EnsemblMetazoa"/>
        </authorList>
    </citation>
    <scope>IDENTIFICATION</scope>
    <source>
        <strain evidence="21">IAEA</strain>
    </source>
</reference>
<dbReference type="STRING" id="67801.A0A1B0C487"/>
<dbReference type="PANTHER" id="PTHR21071">
    <property type="entry name" value="UDP-N-ACETYLENOLPYRUVOYLGLUCOSAMINE REDUCTASE"/>
    <property type="match status" value="1"/>
</dbReference>
<dbReference type="GO" id="GO:0008360">
    <property type="term" value="P:regulation of cell shape"/>
    <property type="evidence" value="ECO:0007669"/>
    <property type="project" value="UniProtKB-KW"/>
</dbReference>
<comment type="subcellular location">
    <subcellularLocation>
        <location evidence="4">Cytoplasm</location>
    </subcellularLocation>
    <subcellularLocation>
        <location evidence="3">Peroxisome</location>
    </subcellularLocation>
</comment>
<keyword evidence="16" id="KW-0576">Peroxisome</keyword>
<dbReference type="Gene3D" id="3.90.78.10">
    <property type="entry name" value="UDP-N-acetylenolpyruvoylglucosamine reductase, C-terminal domain"/>
    <property type="match status" value="1"/>
</dbReference>
<comment type="pathway">
    <text evidence="5">Cell wall biogenesis; peptidoglycan biosynthesis.</text>
</comment>
<evidence type="ECO:0000256" key="14">
    <source>
        <dbReference type="ARBA" id="ARBA00022984"/>
    </source>
</evidence>
<keyword evidence="17" id="KW-0131">Cell cycle</keyword>
<dbReference type="Pfam" id="PF02873">
    <property type="entry name" value="MurB_C"/>
    <property type="match status" value="1"/>
</dbReference>
<dbReference type="InterPro" id="IPR003170">
    <property type="entry name" value="MurB"/>
</dbReference>
<evidence type="ECO:0000313" key="21">
    <source>
        <dbReference type="EnsemblMetazoa" id="GPPI048668-PA"/>
    </source>
</evidence>
<keyword evidence="11" id="KW-0274">FAD</keyword>
<dbReference type="InterPro" id="IPR036318">
    <property type="entry name" value="FAD-bd_PCMH-like_sf"/>
</dbReference>
<dbReference type="InterPro" id="IPR016167">
    <property type="entry name" value="FAD-bd_PCMH_sub1"/>
</dbReference>
<accession>A0A1B0C487</accession>
<keyword evidence="14" id="KW-0573">Peptidoglycan synthesis</keyword>
<keyword evidence="13" id="KW-0133">Cell shape</keyword>
<dbReference type="InterPro" id="IPR016169">
    <property type="entry name" value="FAD-bd_PCMH_sub2"/>
</dbReference>
<dbReference type="EnsemblMetazoa" id="GPPI048668-RA">
    <property type="protein sequence ID" value="GPPI048668-PA"/>
    <property type="gene ID" value="GPPI048668"/>
</dbReference>
<dbReference type="Proteomes" id="UP000092460">
    <property type="component" value="Unassembled WGS sequence"/>
</dbReference>
<dbReference type="AlphaFoldDB" id="A0A1B0C487"/>
<dbReference type="Pfam" id="PF01565">
    <property type="entry name" value="FAD_binding_4"/>
    <property type="match status" value="1"/>
</dbReference>
<dbReference type="PROSITE" id="PS51387">
    <property type="entry name" value="FAD_PCMH"/>
    <property type="match status" value="1"/>
</dbReference>
<keyword evidence="10" id="KW-0285">Flavoprotein</keyword>
<dbReference type="GO" id="GO:0071555">
    <property type="term" value="P:cell wall organization"/>
    <property type="evidence" value="ECO:0007669"/>
    <property type="project" value="UniProtKB-KW"/>
</dbReference>
<dbReference type="InterPro" id="IPR036635">
    <property type="entry name" value="MurB_C_sf"/>
</dbReference>
<evidence type="ECO:0000256" key="6">
    <source>
        <dbReference type="ARBA" id="ARBA00011738"/>
    </source>
</evidence>
<evidence type="ECO:0000256" key="19">
    <source>
        <dbReference type="ARBA" id="ARBA00048914"/>
    </source>
</evidence>
<dbReference type="VEuPathDB" id="VectorBase:GPPI048668"/>
<evidence type="ECO:0000256" key="17">
    <source>
        <dbReference type="ARBA" id="ARBA00023306"/>
    </source>
</evidence>
<evidence type="ECO:0000256" key="5">
    <source>
        <dbReference type="ARBA" id="ARBA00004752"/>
    </source>
</evidence>
<evidence type="ECO:0000256" key="10">
    <source>
        <dbReference type="ARBA" id="ARBA00022630"/>
    </source>
</evidence>
<comment type="function">
    <text evidence="2">Cell wall formation.</text>
</comment>
<evidence type="ECO:0000256" key="4">
    <source>
        <dbReference type="ARBA" id="ARBA00004496"/>
    </source>
</evidence>
<sequence length="210" mass="23451">LLNTWQKLAHQYPILFLGSGSNVLFLEKYYQGIVILNRIRGFKINENISSWSIHVCAGEIWNDIVTMCLKKNIPGLENLALIPGYAGSAPIQNIGAYGMEFCQVCERIKIPNPIYIGNAGSFFKNPIISNRQTKKILNIHPNAPYFNHANDTVKFSAGWLIDACGLKGYHLGAAAVHDKQAAIIINTGYATGCEILNLARYIFFKNQKYN</sequence>
<evidence type="ECO:0000256" key="8">
    <source>
        <dbReference type="ARBA" id="ARBA00022490"/>
    </source>
</evidence>
<keyword evidence="8" id="KW-0963">Cytoplasm</keyword>
<evidence type="ECO:0000256" key="3">
    <source>
        <dbReference type="ARBA" id="ARBA00004275"/>
    </source>
</evidence>
<dbReference type="InterPro" id="IPR011601">
    <property type="entry name" value="MurB_C"/>
</dbReference>
<keyword evidence="22" id="KW-1185">Reference proteome</keyword>
<dbReference type="InterPro" id="IPR006094">
    <property type="entry name" value="Oxid_FAD_bind_N"/>
</dbReference>
<keyword evidence="12" id="KW-0521">NADP</keyword>
<evidence type="ECO:0000256" key="7">
    <source>
        <dbReference type="ARBA" id="ARBA00012518"/>
    </source>
</evidence>
<dbReference type="GO" id="GO:0071949">
    <property type="term" value="F:FAD binding"/>
    <property type="evidence" value="ECO:0007669"/>
    <property type="project" value="InterPro"/>
</dbReference>
<evidence type="ECO:0000259" key="20">
    <source>
        <dbReference type="PROSITE" id="PS51387"/>
    </source>
</evidence>
<evidence type="ECO:0000256" key="18">
    <source>
        <dbReference type="ARBA" id="ARBA00023316"/>
    </source>
</evidence>
<evidence type="ECO:0000313" key="22">
    <source>
        <dbReference type="Proteomes" id="UP000092460"/>
    </source>
</evidence>
<dbReference type="HAMAP" id="MF_00037">
    <property type="entry name" value="MurB"/>
    <property type="match status" value="1"/>
</dbReference>
<dbReference type="Gene3D" id="3.30.465.10">
    <property type="match status" value="1"/>
</dbReference>
<evidence type="ECO:0000256" key="13">
    <source>
        <dbReference type="ARBA" id="ARBA00022960"/>
    </source>
</evidence>
<keyword evidence="15" id="KW-0560">Oxidoreductase</keyword>
<dbReference type="SUPFAM" id="SSF56176">
    <property type="entry name" value="FAD-binding/transporter-associated domain-like"/>
    <property type="match status" value="1"/>
</dbReference>
<evidence type="ECO:0000256" key="2">
    <source>
        <dbReference type="ARBA" id="ARBA00003921"/>
    </source>
</evidence>
<evidence type="ECO:0000256" key="12">
    <source>
        <dbReference type="ARBA" id="ARBA00022857"/>
    </source>
</evidence>
<evidence type="ECO:0000256" key="11">
    <source>
        <dbReference type="ARBA" id="ARBA00022827"/>
    </source>
</evidence>
<evidence type="ECO:0000256" key="16">
    <source>
        <dbReference type="ARBA" id="ARBA00023140"/>
    </source>
</evidence>